<feature type="region of interest" description="Disordered" evidence="1">
    <location>
        <begin position="93"/>
        <end position="130"/>
    </location>
</feature>
<sequence length="130" mass="14152">MSPRLIPGLQLSASSCQNVPGPRTNQRRACVGRKVRTQTSSPVRSQPTHTRPPSLIFIHRQQSAKTPQEQGMRPGLKLHHAFLLAAVVRAGHRGSSQPTALRLASDSAPRVMPRHLKLSPAPSLDRVAPL</sequence>
<dbReference type="AlphaFoldDB" id="A0A9N7YD96"/>
<accession>A0A9N7YD96</accession>
<evidence type="ECO:0000313" key="3">
    <source>
        <dbReference type="Proteomes" id="UP001153269"/>
    </source>
</evidence>
<comment type="caution">
    <text evidence="2">The sequence shown here is derived from an EMBL/GenBank/DDBJ whole genome shotgun (WGS) entry which is preliminary data.</text>
</comment>
<dbReference type="Proteomes" id="UP001153269">
    <property type="component" value="Unassembled WGS sequence"/>
</dbReference>
<dbReference type="PROSITE" id="PS51257">
    <property type="entry name" value="PROKAR_LIPOPROTEIN"/>
    <property type="match status" value="1"/>
</dbReference>
<protein>
    <submittedName>
        <fullName evidence="2">Uncharacterized protein</fullName>
    </submittedName>
</protein>
<gene>
    <name evidence="2" type="ORF">PLEPLA_LOCUS9359</name>
</gene>
<evidence type="ECO:0000313" key="2">
    <source>
        <dbReference type="EMBL" id="CAB1421473.1"/>
    </source>
</evidence>
<dbReference type="EMBL" id="CADEAL010000524">
    <property type="protein sequence ID" value="CAB1421473.1"/>
    <property type="molecule type" value="Genomic_DNA"/>
</dbReference>
<keyword evidence="3" id="KW-1185">Reference proteome</keyword>
<reference evidence="2" key="1">
    <citation type="submission" date="2020-03" db="EMBL/GenBank/DDBJ databases">
        <authorList>
            <person name="Weist P."/>
        </authorList>
    </citation>
    <scope>NUCLEOTIDE SEQUENCE</scope>
</reference>
<evidence type="ECO:0000256" key="1">
    <source>
        <dbReference type="SAM" id="MobiDB-lite"/>
    </source>
</evidence>
<feature type="compositionally biased region" description="Polar residues" evidence="1">
    <location>
        <begin position="37"/>
        <end position="51"/>
    </location>
</feature>
<name>A0A9N7YD96_PLEPL</name>
<proteinExistence type="predicted"/>
<organism evidence="2 3">
    <name type="scientific">Pleuronectes platessa</name>
    <name type="common">European plaice</name>
    <dbReference type="NCBI Taxonomy" id="8262"/>
    <lineage>
        <taxon>Eukaryota</taxon>
        <taxon>Metazoa</taxon>
        <taxon>Chordata</taxon>
        <taxon>Craniata</taxon>
        <taxon>Vertebrata</taxon>
        <taxon>Euteleostomi</taxon>
        <taxon>Actinopterygii</taxon>
        <taxon>Neopterygii</taxon>
        <taxon>Teleostei</taxon>
        <taxon>Neoteleostei</taxon>
        <taxon>Acanthomorphata</taxon>
        <taxon>Carangaria</taxon>
        <taxon>Pleuronectiformes</taxon>
        <taxon>Pleuronectoidei</taxon>
        <taxon>Pleuronectidae</taxon>
        <taxon>Pleuronectes</taxon>
    </lineage>
</organism>
<feature type="region of interest" description="Disordered" evidence="1">
    <location>
        <begin position="1"/>
        <end position="54"/>
    </location>
</feature>